<reference evidence="9" key="2">
    <citation type="submission" date="2022-06" db="UniProtKB">
        <authorList>
            <consortium name="EnsemblMetazoa"/>
        </authorList>
    </citation>
    <scope>IDENTIFICATION</scope>
</reference>
<keyword evidence="2 6" id="KW-0547">Nucleotide-binding</keyword>
<protein>
    <recommendedName>
        <fullName evidence="5 7">5-formyltetrahydrofolate cyclo-ligase</fullName>
        <ecNumber evidence="5 7">6.3.3.2</ecNumber>
    </recommendedName>
</protein>
<dbReference type="InterPro" id="IPR002698">
    <property type="entry name" value="FTHF_cligase"/>
</dbReference>
<comment type="catalytic activity">
    <reaction evidence="4 7">
        <text>(6S)-5-formyl-5,6,7,8-tetrahydrofolate + ATP = (6R)-5,10-methenyltetrahydrofolate + ADP + phosphate</text>
        <dbReference type="Rhea" id="RHEA:10488"/>
        <dbReference type="ChEBI" id="CHEBI:30616"/>
        <dbReference type="ChEBI" id="CHEBI:43474"/>
        <dbReference type="ChEBI" id="CHEBI:57455"/>
        <dbReference type="ChEBI" id="CHEBI:57457"/>
        <dbReference type="ChEBI" id="CHEBI:456216"/>
        <dbReference type="EC" id="6.3.3.2"/>
    </reaction>
</comment>
<dbReference type="AlphaFoldDB" id="A0A8R2FDB3"/>
<dbReference type="GO" id="GO:0009396">
    <property type="term" value="P:folic acid-containing compound biosynthetic process"/>
    <property type="evidence" value="ECO:0007669"/>
    <property type="project" value="TreeGrafter"/>
</dbReference>
<evidence type="ECO:0000256" key="7">
    <source>
        <dbReference type="RuleBase" id="RU361279"/>
    </source>
</evidence>
<organism evidence="9 10">
    <name type="scientific">Acyrthosiphon pisum</name>
    <name type="common">Pea aphid</name>
    <dbReference type="NCBI Taxonomy" id="7029"/>
    <lineage>
        <taxon>Eukaryota</taxon>
        <taxon>Metazoa</taxon>
        <taxon>Ecdysozoa</taxon>
        <taxon>Arthropoda</taxon>
        <taxon>Hexapoda</taxon>
        <taxon>Insecta</taxon>
        <taxon>Pterygota</taxon>
        <taxon>Neoptera</taxon>
        <taxon>Paraneoptera</taxon>
        <taxon>Hemiptera</taxon>
        <taxon>Sternorrhyncha</taxon>
        <taxon>Aphidomorpha</taxon>
        <taxon>Aphidoidea</taxon>
        <taxon>Aphididae</taxon>
        <taxon>Macrosiphini</taxon>
        <taxon>Acyrthosiphon</taxon>
    </lineage>
</organism>
<dbReference type="InterPro" id="IPR024185">
    <property type="entry name" value="FTHF_cligase-like_sf"/>
</dbReference>
<dbReference type="EC" id="6.3.3.2" evidence="5 7"/>
<dbReference type="EnsemblMetazoa" id="XM_008190659.3">
    <property type="protein sequence ID" value="XP_008188881.1"/>
    <property type="gene ID" value="LOC100163564"/>
</dbReference>
<dbReference type="SUPFAM" id="SSF100950">
    <property type="entry name" value="NagB/RpiA/CoA transferase-like"/>
    <property type="match status" value="1"/>
</dbReference>
<feature type="binding site" evidence="6">
    <location>
        <position position="95"/>
    </location>
    <ligand>
        <name>substrate</name>
    </ligand>
</feature>
<evidence type="ECO:0000256" key="3">
    <source>
        <dbReference type="ARBA" id="ARBA00022840"/>
    </source>
</evidence>
<dbReference type="Proteomes" id="UP000007819">
    <property type="component" value="Chromosome A1"/>
</dbReference>
<reference evidence="10" key="1">
    <citation type="submission" date="2010-06" db="EMBL/GenBank/DDBJ databases">
        <authorList>
            <person name="Jiang H."/>
            <person name="Abraham K."/>
            <person name="Ali S."/>
            <person name="Alsbrooks S.L."/>
            <person name="Anim B.N."/>
            <person name="Anosike U.S."/>
            <person name="Attaway T."/>
            <person name="Bandaranaike D.P."/>
            <person name="Battles P.K."/>
            <person name="Bell S.N."/>
            <person name="Bell A.V."/>
            <person name="Beltran B."/>
            <person name="Bickham C."/>
            <person name="Bustamante Y."/>
            <person name="Caleb T."/>
            <person name="Canada A."/>
            <person name="Cardenas V."/>
            <person name="Carter K."/>
            <person name="Chacko J."/>
            <person name="Chandrabose M.N."/>
            <person name="Chavez D."/>
            <person name="Chavez A."/>
            <person name="Chen L."/>
            <person name="Chu H.-S."/>
            <person name="Claassen K.J."/>
            <person name="Cockrell R."/>
            <person name="Collins M."/>
            <person name="Cooper J.A."/>
            <person name="Cree A."/>
            <person name="Curry S.M."/>
            <person name="Da Y."/>
            <person name="Dao M.D."/>
            <person name="Das B."/>
            <person name="Davila M.-L."/>
            <person name="Davy-Carroll L."/>
            <person name="Denson S."/>
            <person name="Dinh H."/>
            <person name="Ebong V.E."/>
            <person name="Edwards J.R."/>
            <person name="Egan A."/>
            <person name="El-Daye J."/>
            <person name="Escobedo L."/>
            <person name="Fernandez S."/>
            <person name="Fernando P.R."/>
            <person name="Flagg N."/>
            <person name="Forbes L.D."/>
            <person name="Fowler R.G."/>
            <person name="Fu Q."/>
            <person name="Gabisi R.A."/>
            <person name="Ganer J."/>
            <person name="Garbino Pronczuk A."/>
            <person name="Garcia R.M."/>
            <person name="Garner T."/>
            <person name="Garrett T.E."/>
            <person name="Gonzalez D.A."/>
            <person name="Hamid H."/>
            <person name="Hawkins E.S."/>
            <person name="Hirani K."/>
            <person name="Hogues M.E."/>
            <person name="Hollins B."/>
            <person name="Hsiao C.-H."/>
            <person name="Jabil R."/>
            <person name="James M.L."/>
            <person name="Jhangiani S.N."/>
            <person name="Johnson B."/>
            <person name="Johnson Q."/>
            <person name="Joshi V."/>
            <person name="Kalu J.B."/>
            <person name="Kam C."/>
            <person name="Kashfia A."/>
            <person name="Keebler J."/>
            <person name="Kisamo H."/>
            <person name="Kovar C.L."/>
            <person name="Lago L.A."/>
            <person name="Lai C.-Y."/>
            <person name="Laidlaw J."/>
            <person name="Lara F."/>
            <person name="Le T.-K."/>
            <person name="Lee S.L."/>
            <person name="Legall F.H."/>
            <person name="Lemon S.J."/>
            <person name="Lewis L.R."/>
            <person name="Li B."/>
            <person name="Liu Y."/>
            <person name="Liu Y.-S."/>
            <person name="Lopez J."/>
            <person name="Lozado R.J."/>
            <person name="Lu J."/>
            <person name="Madu R.C."/>
            <person name="Maheshwari M."/>
            <person name="Maheshwari R."/>
            <person name="Malloy K."/>
            <person name="Martinez E."/>
            <person name="Mathew T."/>
            <person name="Mercado I.C."/>
            <person name="Mercado C."/>
            <person name="Meyer B."/>
            <person name="Montgomery K."/>
            <person name="Morgan M.B."/>
            <person name="Munidasa M."/>
            <person name="Nazareth L.V."/>
            <person name="Nelson J."/>
            <person name="Ng B.M."/>
            <person name="Nguyen N.B."/>
            <person name="Nguyen P.Q."/>
            <person name="Nguyen T."/>
            <person name="Obregon M."/>
            <person name="Okwuonu G.O."/>
            <person name="Onwere C.G."/>
            <person name="Orozco G."/>
            <person name="Parra A."/>
            <person name="Patel S."/>
            <person name="Patil S."/>
            <person name="Perez A."/>
            <person name="Perez Y."/>
            <person name="Pham C."/>
            <person name="Primus E.L."/>
            <person name="Pu L.-L."/>
            <person name="Puazo M."/>
            <person name="Qin X."/>
            <person name="Quiroz J.B."/>
            <person name="Reese J."/>
            <person name="Richards S."/>
            <person name="Rives C.M."/>
            <person name="Robberts R."/>
            <person name="Ruiz S.J."/>
            <person name="Ruiz M.J."/>
            <person name="Santibanez J."/>
            <person name="Schneider B.W."/>
            <person name="Sisson I."/>
            <person name="Smith M."/>
            <person name="Sodergren E."/>
            <person name="Song X.-Z."/>
            <person name="Song B.B."/>
            <person name="Summersgill H."/>
            <person name="Thelus R."/>
            <person name="Thornton R.D."/>
            <person name="Trejos Z.Y."/>
            <person name="Usmani K."/>
            <person name="Vattathil S."/>
            <person name="Villasana D."/>
            <person name="Walker D.L."/>
            <person name="Wang S."/>
            <person name="Wang K."/>
            <person name="White C.S."/>
            <person name="Williams A.C."/>
            <person name="Williamson J."/>
            <person name="Wilson K."/>
            <person name="Woghiren I.O."/>
            <person name="Woodworth J.R."/>
            <person name="Worley K.C."/>
            <person name="Wright R.A."/>
            <person name="Wu W."/>
            <person name="Young L."/>
            <person name="Zhang L."/>
            <person name="Zhang J."/>
            <person name="Zhu Y."/>
            <person name="Muzny D.M."/>
            <person name="Weinstock G."/>
            <person name="Gibbs R.A."/>
        </authorList>
    </citation>
    <scope>NUCLEOTIDE SEQUENCE [LARGE SCALE GENOMIC DNA]</scope>
    <source>
        <strain evidence="10">LSR1</strain>
    </source>
</reference>
<comment type="cofactor">
    <cofactor evidence="7">
        <name>Mg(2+)</name>
        <dbReference type="ChEBI" id="CHEBI:18420"/>
    </cofactor>
</comment>
<dbReference type="FunFam" id="3.40.50.10420:FF:000007">
    <property type="entry name" value="5-formyltetrahydrofolate cyclo-ligase"/>
    <property type="match status" value="1"/>
</dbReference>
<evidence type="ECO:0000256" key="4">
    <source>
        <dbReference type="ARBA" id="ARBA00036539"/>
    </source>
</evidence>
<dbReference type="GO" id="GO:0005739">
    <property type="term" value="C:mitochondrion"/>
    <property type="evidence" value="ECO:0007669"/>
    <property type="project" value="TreeGrafter"/>
</dbReference>
<evidence type="ECO:0000313" key="10">
    <source>
        <dbReference type="Proteomes" id="UP000007819"/>
    </source>
</evidence>
<dbReference type="NCBIfam" id="TIGR02727">
    <property type="entry name" value="MTHFS_bact"/>
    <property type="match status" value="1"/>
</dbReference>
<keyword evidence="7" id="KW-0460">Magnesium</keyword>
<evidence type="ECO:0000256" key="2">
    <source>
        <dbReference type="ARBA" id="ARBA00022741"/>
    </source>
</evidence>
<keyword evidence="10" id="KW-1185">Reference proteome</keyword>
<dbReference type="GO" id="GO:0046872">
    <property type="term" value="F:metal ion binding"/>
    <property type="evidence" value="ECO:0007669"/>
    <property type="project" value="UniProtKB-KW"/>
</dbReference>
<comment type="similarity">
    <text evidence="1 7">Belongs to the 5-formyltetrahydrofolate cyclo-ligase family.</text>
</comment>
<gene>
    <name evidence="9" type="primary">100163564</name>
</gene>
<dbReference type="PANTHER" id="PTHR23407">
    <property type="entry name" value="ATPASE INHIBITOR/5-FORMYLTETRAHYDROFOLATE CYCLO-LIGASE"/>
    <property type="match status" value="1"/>
</dbReference>
<keyword evidence="3 6" id="KW-0067">ATP-binding</keyword>
<feature type="binding site" evidence="6">
    <location>
        <begin position="177"/>
        <end position="185"/>
    </location>
    <ligand>
        <name>ATP</name>
        <dbReference type="ChEBI" id="CHEBI:30616"/>
    </ligand>
</feature>
<dbReference type="PIRSF" id="PIRSF006806">
    <property type="entry name" value="FTHF_cligase"/>
    <property type="match status" value="1"/>
</dbReference>
<keyword evidence="8" id="KW-0732">Signal</keyword>
<feature type="chain" id="PRO_5035900298" description="5-formyltetrahydrofolate cyclo-ligase" evidence="8">
    <location>
        <begin position="21"/>
        <end position="231"/>
    </location>
</feature>
<dbReference type="InterPro" id="IPR037171">
    <property type="entry name" value="NagB/RpiA_transferase-like"/>
</dbReference>
<dbReference type="PANTHER" id="PTHR23407:SF1">
    <property type="entry name" value="5-FORMYLTETRAHYDROFOLATE CYCLO-LIGASE"/>
    <property type="match status" value="1"/>
</dbReference>
<accession>A0A8R2FDB3</accession>
<dbReference type="GO" id="GO:0030272">
    <property type="term" value="F:5-formyltetrahydrofolate cyclo-ligase activity"/>
    <property type="evidence" value="ECO:0007669"/>
    <property type="project" value="UniProtKB-EC"/>
</dbReference>
<evidence type="ECO:0000313" key="9">
    <source>
        <dbReference type="EnsemblMetazoa" id="XP_008188881.1"/>
    </source>
</evidence>
<evidence type="ECO:0000256" key="6">
    <source>
        <dbReference type="PIRSR" id="PIRSR006806-1"/>
    </source>
</evidence>
<feature type="binding site" evidence="6">
    <location>
        <position position="90"/>
    </location>
    <ligand>
        <name>substrate</name>
    </ligand>
</feature>
<feature type="binding site" evidence="6">
    <location>
        <begin position="44"/>
        <end position="48"/>
    </location>
    <ligand>
        <name>ATP</name>
        <dbReference type="ChEBI" id="CHEBI:30616"/>
    </ligand>
</feature>
<name>A0A8R2FDB3_ACYPI</name>
<dbReference type="GO" id="GO:0035999">
    <property type="term" value="P:tetrahydrofolate interconversion"/>
    <property type="evidence" value="ECO:0007669"/>
    <property type="project" value="TreeGrafter"/>
</dbReference>
<evidence type="ECO:0000256" key="1">
    <source>
        <dbReference type="ARBA" id="ARBA00010638"/>
    </source>
</evidence>
<dbReference type="OrthoDB" id="2015992at2759"/>
<keyword evidence="7" id="KW-0479">Metal-binding</keyword>
<dbReference type="Gene3D" id="3.40.50.10420">
    <property type="entry name" value="NagB/RpiA/CoA transferase-like"/>
    <property type="match status" value="1"/>
</dbReference>
<dbReference type="GO" id="GO:0005524">
    <property type="term" value="F:ATP binding"/>
    <property type="evidence" value="ECO:0007669"/>
    <property type="project" value="UniProtKB-KW"/>
</dbReference>
<feature type="signal peptide" evidence="8">
    <location>
        <begin position="1"/>
        <end position="20"/>
    </location>
</feature>
<sequence>MMVFVYLYIFIVILMPEVEYPVICFHNLKFNKLLSMMELVKIAKTNLRNNLKKKLSQMTASEIAEQSKIITNKILSHPVYTRSNRVSIYLSMDSEVQTNSIVENIFDSEKICFIPKYNKSEMLMVKIKSIDELNSLPKTSWNISQPADDDVREDALTTGGLDLIIVPGLGFTMDGKRLGRGKGYYDQCITEYKKKYPFNNLKTIGLAFSEQICDDIPMSQQDSLIDFIVCP</sequence>
<proteinExistence type="inferred from homology"/>
<dbReference type="Pfam" id="PF01812">
    <property type="entry name" value="5-FTHF_cyc-lig"/>
    <property type="match status" value="1"/>
</dbReference>
<evidence type="ECO:0000256" key="5">
    <source>
        <dbReference type="ARBA" id="ARBA00038966"/>
    </source>
</evidence>
<evidence type="ECO:0000256" key="8">
    <source>
        <dbReference type="SAM" id="SignalP"/>
    </source>
</evidence>